<organism evidence="2 3">
    <name type="scientific">Actinocatenispora rupis</name>
    <dbReference type="NCBI Taxonomy" id="519421"/>
    <lineage>
        <taxon>Bacteria</taxon>
        <taxon>Bacillati</taxon>
        <taxon>Actinomycetota</taxon>
        <taxon>Actinomycetes</taxon>
        <taxon>Micromonosporales</taxon>
        <taxon>Micromonosporaceae</taxon>
        <taxon>Actinocatenispora</taxon>
    </lineage>
</organism>
<comment type="caution">
    <text evidence="2">The sequence shown here is derived from an EMBL/GenBank/DDBJ whole genome shotgun (WGS) entry which is preliminary data.</text>
</comment>
<proteinExistence type="predicted"/>
<dbReference type="AlphaFoldDB" id="A0A8J3NE71"/>
<keyword evidence="3" id="KW-1185">Reference proteome</keyword>
<dbReference type="SUPFAM" id="SSF48371">
    <property type="entry name" value="ARM repeat"/>
    <property type="match status" value="1"/>
</dbReference>
<accession>A0A8J3NE71</accession>
<dbReference type="InterPro" id="IPR016024">
    <property type="entry name" value="ARM-type_fold"/>
</dbReference>
<sequence>MITVSAGEFRAMLADPDARWTARMLALLPVSGVLDGAVEAPRELAAALADPDPAVRSRAEAVRGAELWGDLAAHVHVVLELLLDESAADAWPGCVDVLGALAPGDQFELLVDVLARPRSVGLGERLAIALGLPGRGELSRFTVEQAGRDASVVCLRCTSDVPGDASRTVSATRCWRLPALVALLGSRHAPVRRRAVAALADLGAGAAGVLRTARRTSPAPVRRAALEALAAIGWRELDPADRDLLTRFLRVRRHHPLLPTALGECTWPWRDLTAVRHGTLERLPHNDSTERDALAALTAALADLPPPSVDEAAEALFRRFDGGERRLARLSRWPDLATRETVTALLRAWAATADPPVPARQAERYSGQVAAIWARTTLAAWAYEVLRWLARTPGDARRIAPVAQRCAVSGLATREAVTLLDALGAPYGEEALLRLVRDERVDESSRALARRGLVTLRRPGYDACAAREPELDEEPLLPPAVRALPFGWDVGFEWPYDLPETAENVGLARAILAACAPDGPVTDPAPDLSPTPDDHVVDDEDPPWLEIRSVMRRMMPHARQVTRERLVEVLDECTLLGMPCVPRDPAEFVRRWVGWIEGWIVAQVFRWLGMYVDDSTLVTPWAMDRAEQYARAGLAERQAVDLLGWHRDVPRSREILARLAADDTVSPTLRARADAQLRDILAHRTTS</sequence>
<evidence type="ECO:0000313" key="2">
    <source>
        <dbReference type="EMBL" id="GID12269.1"/>
    </source>
</evidence>
<protein>
    <recommendedName>
        <fullName evidence="4">HEAT repeat-containing protein</fullName>
    </recommendedName>
</protein>
<dbReference type="RefSeq" id="WP_203658247.1">
    <property type="nucleotide sequence ID" value="NZ_BAAAZM010000009.1"/>
</dbReference>
<evidence type="ECO:0008006" key="4">
    <source>
        <dbReference type="Google" id="ProtNLM"/>
    </source>
</evidence>
<name>A0A8J3NE71_9ACTN</name>
<reference evidence="2" key="1">
    <citation type="submission" date="2021-01" db="EMBL/GenBank/DDBJ databases">
        <title>Whole genome shotgun sequence of Actinocatenispora rupis NBRC 107355.</title>
        <authorList>
            <person name="Komaki H."/>
            <person name="Tamura T."/>
        </authorList>
    </citation>
    <scope>NUCLEOTIDE SEQUENCE</scope>
    <source>
        <strain evidence="2">NBRC 107355</strain>
    </source>
</reference>
<evidence type="ECO:0000313" key="3">
    <source>
        <dbReference type="Proteomes" id="UP000612808"/>
    </source>
</evidence>
<dbReference type="Proteomes" id="UP000612808">
    <property type="component" value="Unassembled WGS sequence"/>
</dbReference>
<dbReference type="InterPro" id="IPR011989">
    <property type="entry name" value="ARM-like"/>
</dbReference>
<gene>
    <name evidence="2" type="ORF">Aru02nite_31580</name>
</gene>
<dbReference type="EMBL" id="BOMB01000017">
    <property type="protein sequence ID" value="GID12269.1"/>
    <property type="molecule type" value="Genomic_DNA"/>
</dbReference>
<evidence type="ECO:0000256" key="1">
    <source>
        <dbReference type="SAM" id="MobiDB-lite"/>
    </source>
</evidence>
<feature type="region of interest" description="Disordered" evidence="1">
    <location>
        <begin position="520"/>
        <end position="540"/>
    </location>
</feature>
<dbReference type="Gene3D" id="1.25.10.10">
    <property type="entry name" value="Leucine-rich Repeat Variant"/>
    <property type="match status" value="1"/>
</dbReference>